<dbReference type="EMBL" id="JAUNZN010000001">
    <property type="protein sequence ID" value="KAK4828768.1"/>
    <property type="molecule type" value="Genomic_DNA"/>
</dbReference>
<reference evidence="1 2" key="1">
    <citation type="journal article" date="2023" name="J. Hered.">
        <title>Chromosome-level genome of the wood stork (Mycteria americana) provides insight into avian chromosome evolution.</title>
        <authorList>
            <person name="Flamio R. Jr."/>
            <person name="Ramstad K.M."/>
        </authorList>
    </citation>
    <scope>NUCLEOTIDE SEQUENCE [LARGE SCALE GENOMIC DNA]</scope>
    <source>
        <strain evidence="1">JAX WOST 10</strain>
    </source>
</reference>
<proteinExistence type="predicted"/>
<dbReference type="Proteomes" id="UP001333110">
    <property type="component" value="Unassembled WGS sequence"/>
</dbReference>
<gene>
    <name evidence="1" type="ORF">QYF61_000793</name>
</gene>
<protein>
    <submittedName>
        <fullName evidence="1">Uncharacterized protein</fullName>
    </submittedName>
</protein>
<evidence type="ECO:0000313" key="2">
    <source>
        <dbReference type="Proteomes" id="UP001333110"/>
    </source>
</evidence>
<evidence type="ECO:0000313" key="1">
    <source>
        <dbReference type="EMBL" id="KAK4828768.1"/>
    </source>
</evidence>
<keyword evidence="2" id="KW-1185">Reference proteome</keyword>
<sequence length="294" mass="32239">MKGLNVFAEWRIIASHSQNVAWQGSLAGGSVRRRISTGEFGCGELKLFVNLMFQQGQKTKGTVGLETSWRPFQPELLQGPGWAEETSKRGEIDSNKTGDTVIRLQQLAGEAPRFLLARSRADIKPEKPLDPALHGAHLEMGKGPELIPEAAQPPAGRFQLARVRVALCPWGQLPPHAGGQHHIALFPFRYLLNKSKKEREREGRELGTVALGAAAHAGSTGAGQSRTWNTACHKRSPWSLKSKQRKRVTGYVQLDFPNMLSSMRVSKFFSSLCGTESALGPCQESLQSANSTFD</sequence>
<accession>A0AAN7SHV0</accession>
<organism evidence="1 2">
    <name type="scientific">Mycteria americana</name>
    <name type="common">Wood stork</name>
    <dbReference type="NCBI Taxonomy" id="33587"/>
    <lineage>
        <taxon>Eukaryota</taxon>
        <taxon>Metazoa</taxon>
        <taxon>Chordata</taxon>
        <taxon>Craniata</taxon>
        <taxon>Vertebrata</taxon>
        <taxon>Euteleostomi</taxon>
        <taxon>Archelosauria</taxon>
        <taxon>Archosauria</taxon>
        <taxon>Dinosauria</taxon>
        <taxon>Saurischia</taxon>
        <taxon>Theropoda</taxon>
        <taxon>Coelurosauria</taxon>
        <taxon>Aves</taxon>
        <taxon>Neognathae</taxon>
        <taxon>Neoaves</taxon>
        <taxon>Aequornithes</taxon>
        <taxon>Ciconiiformes</taxon>
        <taxon>Ciconiidae</taxon>
        <taxon>Mycteria</taxon>
    </lineage>
</organism>
<name>A0AAN7SHV0_MYCAM</name>
<comment type="caution">
    <text evidence="1">The sequence shown here is derived from an EMBL/GenBank/DDBJ whole genome shotgun (WGS) entry which is preliminary data.</text>
</comment>
<dbReference type="AlphaFoldDB" id="A0AAN7SHV0"/>